<keyword evidence="5 6" id="KW-0482">Metalloprotease</keyword>
<dbReference type="GO" id="GO:0046872">
    <property type="term" value="F:metal ion binding"/>
    <property type="evidence" value="ECO:0007669"/>
    <property type="project" value="UniProtKB-UniRule"/>
</dbReference>
<evidence type="ECO:0000256" key="2">
    <source>
        <dbReference type="ARBA" id="ARBA00022723"/>
    </source>
</evidence>
<evidence type="ECO:0000313" key="8">
    <source>
        <dbReference type="EMBL" id="EER14040.1"/>
    </source>
</evidence>
<dbReference type="Pfam" id="PF01432">
    <property type="entry name" value="Peptidase_M3"/>
    <property type="match status" value="1"/>
</dbReference>
<keyword evidence="4 6" id="KW-0862">Zinc</keyword>
<keyword evidence="2 6" id="KW-0479">Metal-binding</keyword>
<evidence type="ECO:0000313" key="9">
    <source>
        <dbReference type="Proteomes" id="UP000007800"/>
    </source>
</evidence>
<comment type="similarity">
    <text evidence="6">Belongs to the peptidase M3 family.</text>
</comment>
<dbReference type="InterPro" id="IPR001567">
    <property type="entry name" value="Pept_M3A_M3B_dom"/>
</dbReference>
<keyword evidence="1 6" id="KW-0645">Protease</keyword>
<keyword evidence="9" id="KW-1185">Reference proteome</keyword>
<reference evidence="8 9" key="1">
    <citation type="submission" date="2008-07" db="EMBL/GenBank/DDBJ databases">
        <authorList>
            <person name="El-Sayed N."/>
            <person name="Caler E."/>
            <person name="Inman J."/>
            <person name="Amedeo P."/>
            <person name="Hass B."/>
            <person name="Wortman J."/>
        </authorList>
    </citation>
    <scope>NUCLEOTIDE SEQUENCE [LARGE SCALE GENOMIC DNA]</scope>
    <source>
        <strain evidence="9">ATCC 50983 / TXsc</strain>
    </source>
</reference>
<organism evidence="9">
    <name type="scientific">Perkinsus marinus (strain ATCC 50983 / TXsc)</name>
    <dbReference type="NCBI Taxonomy" id="423536"/>
    <lineage>
        <taxon>Eukaryota</taxon>
        <taxon>Sar</taxon>
        <taxon>Alveolata</taxon>
        <taxon>Perkinsozoa</taxon>
        <taxon>Perkinsea</taxon>
        <taxon>Perkinsida</taxon>
        <taxon>Perkinsidae</taxon>
        <taxon>Perkinsus</taxon>
    </lineage>
</organism>
<gene>
    <name evidence="8" type="ORF">Pmar_PMAR005530</name>
</gene>
<evidence type="ECO:0000256" key="6">
    <source>
        <dbReference type="RuleBase" id="RU003435"/>
    </source>
</evidence>
<name>C5KN86_PERM5</name>
<dbReference type="InterPro" id="IPR045090">
    <property type="entry name" value="Pept_M3A_M3B"/>
</dbReference>
<dbReference type="GO" id="GO:0006518">
    <property type="term" value="P:peptide metabolic process"/>
    <property type="evidence" value="ECO:0007669"/>
    <property type="project" value="TreeGrafter"/>
</dbReference>
<sequence>MGDAVARALSKQQKTLKRMGFDPARPGDGVIRNKLGMPVMEKGMRVAFPGIRLLNPILNIVAFARGERSEGPLDLRQMRSGSKMLWRYMALRRSLNRATEEKELKQRYLAFMRHVEKAQAVSNPAISGKLFRAGRLGKEELGHFSGTRLLELLLAEKSKGHARKLLKAMAKGHKVVYKKMKGERNYFKKKDLMGLTEDAMRHFYENEAYDKSILAVLQSRKRVAESLGFASWGEMENAQLGIHNDAHLMRVLQHCWNDSLPLLVPFVKRLEQLKLGAMAGRVTPESKGPLTTNVDIIDELFYVTMCRQDRLQRQLAEYMVFGPALKRYSELASRLFNVNLIDESDNVSFGHEGWDRDVKIMHVVNAGTNAHIGYWYVRVFARSKKYKTGLANTVPLCDGHVFTELNFVRPQVNVVRKLYYEEVLSFGHQMGTAMHMLFGQSKTAHLPLDAKALAGSLAELAALDSDVIRYMARDGGRVPSEHEIRSVRRDVYFYVWALREIAVICVLHSGEFDPDTATVEDLRNKATEVARA</sequence>
<dbReference type="RefSeq" id="XP_002782245.1">
    <property type="nucleotide sequence ID" value="XM_002782199.1"/>
</dbReference>
<dbReference type="AlphaFoldDB" id="C5KN86"/>
<dbReference type="OMA" id="MHVVNAG"/>
<dbReference type="SUPFAM" id="SSF55486">
    <property type="entry name" value="Metalloproteases ('zincins'), catalytic domain"/>
    <property type="match status" value="1"/>
</dbReference>
<evidence type="ECO:0000259" key="7">
    <source>
        <dbReference type="Pfam" id="PF01432"/>
    </source>
</evidence>
<dbReference type="GO" id="GO:0004222">
    <property type="term" value="F:metalloendopeptidase activity"/>
    <property type="evidence" value="ECO:0007669"/>
    <property type="project" value="InterPro"/>
</dbReference>
<dbReference type="PANTHER" id="PTHR11804:SF84">
    <property type="entry name" value="SACCHAROLYSIN"/>
    <property type="match status" value="1"/>
</dbReference>
<dbReference type="OrthoDB" id="423534at2759"/>
<feature type="domain" description="Peptidase M3A/M3B catalytic" evidence="7">
    <location>
        <begin position="201"/>
        <end position="474"/>
    </location>
</feature>
<dbReference type="EMBL" id="GG674574">
    <property type="protein sequence ID" value="EER14040.1"/>
    <property type="molecule type" value="Genomic_DNA"/>
</dbReference>
<dbReference type="InParanoid" id="C5KN86"/>
<dbReference type="Gene3D" id="1.10.1370.40">
    <property type="match status" value="1"/>
</dbReference>
<comment type="cofactor">
    <cofactor evidence="6">
        <name>Zn(2+)</name>
        <dbReference type="ChEBI" id="CHEBI:29105"/>
    </cofactor>
    <text evidence="6">Binds 1 zinc ion.</text>
</comment>
<dbReference type="GO" id="GO:0006508">
    <property type="term" value="P:proteolysis"/>
    <property type="evidence" value="ECO:0007669"/>
    <property type="project" value="UniProtKB-KW"/>
</dbReference>
<protein>
    <recommendedName>
        <fullName evidence="7">Peptidase M3A/M3B catalytic domain-containing protein</fullName>
    </recommendedName>
</protein>
<evidence type="ECO:0000256" key="3">
    <source>
        <dbReference type="ARBA" id="ARBA00022801"/>
    </source>
</evidence>
<evidence type="ECO:0000256" key="1">
    <source>
        <dbReference type="ARBA" id="ARBA00022670"/>
    </source>
</evidence>
<accession>C5KN86</accession>
<dbReference type="PANTHER" id="PTHR11804">
    <property type="entry name" value="PROTEASE M3 THIMET OLIGOPEPTIDASE-RELATED"/>
    <property type="match status" value="1"/>
</dbReference>
<proteinExistence type="inferred from homology"/>
<evidence type="ECO:0000256" key="4">
    <source>
        <dbReference type="ARBA" id="ARBA00022833"/>
    </source>
</evidence>
<keyword evidence="3 6" id="KW-0378">Hydrolase</keyword>
<dbReference type="Proteomes" id="UP000007800">
    <property type="component" value="Unassembled WGS sequence"/>
</dbReference>
<dbReference type="GeneID" id="9059835"/>
<evidence type="ECO:0000256" key="5">
    <source>
        <dbReference type="ARBA" id="ARBA00023049"/>
    </source>
</evidence>